<accession>A0ACB9K2A8</accession>
<sequence>MYWMGTDESVLSDIVSMVHLESGIIDFRYGHVDSSKLHFELAEKKAYRLSLSVSGAMGFRTVHQVDPKAQLRLLAGNLSSKSEISEVNSSVVRKDQSHDHQVHEASDVLLTPRFLEHDNEGSGDV</sequence>
<organism evidence="1 2">
    <name type="scientific">Smallanthus sonchifolius</name>
    <dbReference type="NCBI Taxonomy" id="185202"/>
    <lineage>
        <taxon>Eukaryota</taxon>
        <taxon>Viridiplantae</taxon>
        <taxon>Streptophyta</taxon>
        <taxon>Embryophyta</taxon>
        <taxon>Tracheophyta</taxon>
        <taxon>Spermatophyta</taxon>
        <taxon>Magnoliopsida</taxon>
        <taxon>eudicotyledons</taxon>
        <taxon>Gunneridae</taxon>
        <taxon>Pentapetalae</taxon>
        <taxon>asterids</taxon>
        <taxon>campanulids</taxon>
        <taxon>Asterales</taxon>
        <taxon>Asteraceae</taxon>
        <taxon>Asteroideae</taxon>
        <taxon>Heliantheae alliance</taxon>
        <taxon>Millerieae</taxon>
        <taxon>Smallanthus</taxon>
    </lineage>
</organism>
<proteinExistence type="predicted"/>
<protein>
    <submittedName>
        <fullName evidence="1">Uncharacterized protein</fullName>
    </submittedName>
</protein>
<comment type="caution">
    <text evidence="1">The sequence shown here is derived from an EMBL/GenBank/DDBJ whole genome shotgun (WGS) entry which is preliminary data.</text>
</comment>
<reference evidence="2" key="1">
    <citation type="journal article" date="2022" name="Mol. Ecol. Resour.">
        <title>The genomes of chicory, endive, great burdock and yacon provide insights into Asteraceae palaeo-polyploidization history and plant inulin production.</title>
        <authorList>
            <person name="Fan W."/>
            <person name="Wang S."/>
            <person name="Wang H."/>
            <person name="Wang A."/>
            <person name="Jiang F."/>
            <person name="Liu H."/>
            <person name="Zhao H."/>
            <person name="Xu D."/>
            <person name="Zhang Y."/>
        </authorList>
    </citation>
    <scope>NUCLEOTIDE SEQUENCE [LARGE SCALE GENOMIC DNA]</scope>
    <source>
        <strain evidence="2">cv. Yunnan</strain>
    </source>
</reference>
<evidence type="ECO:0000313" key="1">
    <source>
        <dbReference type="EMBL" id="KAI3826325.1"/>
    </source>
</evidence>
<gene>
    <name evidence="1" type="ORF">L1987_00372</name>
</gene>
<dbReference type="EMBL" id="CM042018">
    <property type="protein sequence ID" value="KAI3826325.1"/>
    <property type="molecule type" value="Genomic_DNA"/>
</dbReference>
<keyword evidence="2" id="KW-1185">Reference proteome</keyword>
<reference evidence="1 2" key="2">
    <citation type="journal article" date="2022" name="Mol. Ecol. Resour.">
        <title>The genomes of chicory, endive, great burdock and yacon provide insights into Asteraceae paleo-polyploidization history and plant inulin production.</title>
        <authorList>
            <person name="Fan W."/>
            <person name="Wang S."/>
            <person name="Wang H."/>
            <person name="Wang A."/>
            <person name="Jiang F."/>
            <person name="Liu H."/>
            <person name="Zhao H."/>
            <person name="Xu D."/>
            <person name="Zhang Y."/>
        </authorList>
    </citation>
    <scope>NUCLEOTIDE SEQUENCE [LARGE SCALE GENOMIC DNA]</scope>
    <source>
        <strain evidence="2">cv. Yunnan</strain>
        <tissue evidence="1">Leaves</tissue>
    </source>
</reference>
<dbReference type="Proteomes" id="UP001056120">
    <property type="component" value="Linkage Group LG01"/>
</dbReference>
<evidence type="ECO:0000313" key="2">
    <source>
        <dbReference type="Proteomes" id="UP001056120"/>
    </source>
</evidence>
<name>A0ACB9K2A8_9ASTR</name>